<keyword evidence="3" id="KW-1185">Reference proteome</keyword>
<dbReference type="AlphaFoldDB" id="A0A4Q7YYN0"/>
<proteinExistence type="predicted"/>
<dbReference type="SUPFAM" id="SSF50475">
    <property type="entry name" value="FMN-binding split barrel"/>
    <property type="match status" value="1"/>
</dbReference>
<dbReference type="Proteomes" id="UP000292958">
    <property type="component" value="Unassembled WGS sequence"/>
</dbReference>
<dbReference type="PANTHER" id="PTHR39336:SF1">
    <property type="entry name" value="PYRIDOXAMINE PHOSPHATE OXIDASE FAMILY PROTEIN (AFU_ORTHOLOGUE AFUA_6G11440)"/>
    <property type="match status" value="1"/>
</dbReference>
<protein>
    <submittedName>
        <fullName evidence="2">Pyridoxamine 5'-phosphate oxidase</fullName>
    </submittedName>
</protein>
<evidence type="ECO:0000313" key="3">
    <source>
        <dbReference type="Proteomes" id="UP000292958"/>
    </source>
</evidence>
<gene>
    <name evidence="2" type="ORF">BDD14_3843</name>
</gene>
<comment type="caution">
    <text evidence="2">The sequence shown here is derived from an EMBL/GenBank/DDBJ whole genome shotgun (WGS) entry which is preliminary data.</text>
</comment>
<dbReference type="PANTHER" id="PTHR39336">
    <property type="entry name" value="PYRIDOXAMINE PHOSPHATE OXIDASE FAMILY PROTEIN (AFU_ORTHOLOGUE AFUA_6G11440)"/>
    <property type="match status" value="1"/>
</dbReference>
<accession>A0A4Q7YYN0</accession>
<name>A0A4Q7YYN0_9BACT</name>
<dbReference type="InterPro" id="IPR011576">
    <property type="entry name" value="Pyridox_Oxase_N"/>
</dbReference>
<reference evidence="2 3" key="1">
    <citation type="submission" date="2019-02" db="EMBL/GenBank/DDBJ databases">
        <title>Genomic Encyclopedia of Archaeal and Bacterial Type Strains, Phase II (KMG-II): from individual species to whole genera.</title>
        <authorList>
            <person name="Goeker M."/>
        </authorList>
    </citation>
    <scope>NUCLEOTIDE SEQUENCE [LARGE SCALE GENOMIC DNA]</scope>
    <source>
        <strain evidence="2 3">DSM 18101</strain>
    </source>
</reference>
<feature type="domain" description="Pyridoxamine 5'-phosphate oxidase N-terminal" evidence="1">
    <location>
        <begin position="9"/>
        <end position="134"/>
    </location>
</feature>
<sequence length="182" mass="20096">MGKQFVSIEPVHREFIERQHIFFNASAASGGRVNLSPRDCASLRILDPNTVVYLDLTGSGNETAAHLLADGRLTLMFCAFEGAPLILRIYGHGRVLPRRGPEYAALLASHYDNAEPPGARQMIHLTVESVQTSCGMNVPLYDHVGEREQLHRWAKAKGEAALEDYRRQKNTCSIDGLPTGLV</sequence>
<dbReference type="Pfam" id="PF01243">
    <property type="entry name" value="PNPOx_N"/>
    <property type="match status" value="1"/>
</dbReference>
<dbReference type="EMBL" id="SHKW01000001">
    <property type="protein sequence ID" value="RZU42285.1"/>
    <property type="molecule type" value="Genomic_DNA"/>
</dbReference>
<dbReference type="OrthoDB" id="115989at2"/>
<dbReference type="InterPro" id="IPR012349">
    <property type="entry name" value="Split_barrel_FMN-bd"/>
</dbReference>
<dbReference type="Gene3D" id="2.30.110.10">
    <property type="entry name" value="Electron Transport, Fmn-binding Protein, Chain A"/>
    <property type="match status" value="1"/>
</dbReference>
<dbReference type="RefSeq" id="WP_130420063.1">
    <property type="nucleotide sequence ID" value="NZ_SHKW01000001.1"/>
</dbReference>
<evidence type="ECO:0000259" key="1">
    <source>
        <dbReference type="Pfam" id="PF01243"/>
    </source>
</evidence>
<organism evidence="2 3">
    <name type="scientific">Edaphobacter modestus</name>
    <dbReference type="NCBI Taxonomy" id="388466"/>
    <lineage>
        <taxon>Bacteria</taxon>
        <taxon>Pseudomonadati</taxon>
        <taxon>Acidobacteriota</taxon>
        <taxon>Terriglobia</taxon>
        <taxon>Terriglobales</taxon>
        <taxon>Acidobacteriaceae</taxon>
        <taxon>Edaphobacter</taxon>
    </lineage>
</organism>
<evidence type="ECO:0000313" key="2">
    <source>
        <dbReference type="EMBL" id="RZU42285.1"/>
    </source>
</evidence>